<accession>A0A915HST1</accession>
<sequence>MAINESTPAATDKVKGPPLLLLSLVSVGSPNAKYRSFLGPSLGDLGDFLAAASFLPVKVAPPTPASDEPWVLDDDQKCFQKISVKNSNLDDNF</sequence>
<evidence type="ECO:0000313" key="2">
    <source>
        <dbReference type="WBParaSite" id="nRc.2.0.1.t04819-RA"/>
    </source>
</evidence>
<protein>
    <submittedName>
        <fullName evidence="2">Uncharacterized protein</fullName>
    </submittedName>
</protein>
<keyword evidence="1" id="KW-1185">Reference proteome</keyword>
<evidence type="ECO:0000313" key="1">
    <source>
        <dbReference type="Proteomes" id="UP000887565"/>
    </source>
</evidence>
<dbReference type="Proteomes" id="UP000887565">
    <property type="component" value="Unplaced"/>
</dbReference>
<dbReference type="AlphaFoldDB" id="A0A915HST1"/>
<reference evidence="2" key="1">
    <citation type="submission" date="2022-11" db="UniProtKB">
        <authorList>
            <consortium name="WormBaseParasite"/>
        </authorList>
    </citation>
    <scope>IDENTIFICATION</scope>
</reference>
<proteinExistence type="predicted"/>
<organism evidence="1 2">
    <name type="scientific">Romanomermis culicivorax</name>
    <name type="common">Nematode worm</name>
    <dbReference type="NCBI Taxonomy" id="13658"/>
    <lineage>
        <taxon>Eukaryota</taxon>
        <taxon>Metazoa</taxon>
        <taxon>Ecdysozoa</taxon>
        <taxon>Nematoda</taxon>
        <taxon>Enoplea</taxon>
        <taxon>Dorylaimia</taxon>
        <taxon>Mermithida</taxon>
        <taxon>Mermithoidea</taxon>
        <taxon>Mermithidae</taxon>
        <taxon>Romanomermis</taxon>
    </lineage>
</organism>
<dbReference type="WBParaSite" id="nRc.2.0.1.t04819-RA">
    <property type="protein sequence ID" value="nRc.2.0.1.t04819-RA"/>
    <property type="gene ID" value="nRc.2.0.1.g04819"/>
</dbReference>
<name>A0A915HST1_ROMCU</name>